<protein>
    <submittedName>
        <fullName evidence="1">Uncharacterized protein</fullName>
    </submittedName>
</protein>
<name>A0A8D9D6R7_BRACM</name>
<dbReference type="EMBL" id="LS974622">
    <property type="protein sequence ID" value="CAG7871690.1"/>
    <property type="molecule type" value="Genomic_DNA"/>
</dbReference>
<sequence>MRSRLLDDALRGKVMGCEERCEVIPPLVICRETSENRAGGGLSKRRRRVERKVTRVSLLSRFQHVTKTYSSVNTWSAKMYDGFGFSSLGFWVRFSKSAIENRPAHVSNHNLRKE</sequence>
<evidence type="ECO:0000313" key="2">
    <source>
        <dbReference type="Proteomes" id="UP000694005"/>
    </source>
</evidence>
<reference evidence="1 2" key="1">
    <citation type="submission" date="2021-07" db="EMBL/GenBank/DDBJ databases">
        <authorList>
            <consortium name="Genoscope - CEA"/>
            <person name="William W."/>
        </authorList>
    </citation>
    <scope>NUCLEOTIDE SEQUENCE [LARGE SCALE GENOMIC DNA]</scope>
</reference>
<dbReference type="AlphaFoldDB" id="A0A8D9D6R7"/>
<dbReference type="Gramene" id="A06p39300.2_BraZ1">
    <property type="protein sequence ID" value="A06p39300.2_BraZ1.CDS"/>
    <property type="gene ID" value="A06g39300.2_BraZ1"/>
</dbReference>
<gene>
    <name evidence="1" type="ORF">BRAPAZ1V2_A06P39300.2</name>
</gene>
<organism evidence="1 2">
    <name type="scientific">Brassica campestris</name>
    <name type="common">Field mustard</name>
    <dbReference type="NCBI Taxonomy" id="3711"/>
    <lineage>
        <taxon>Eukaryota</taxon>
        <taxon>Viridiplantae</taxon>
        <taxon>Streptophyta</taxon>
        <taxon>Embryophyta</taxon>
        <taxon>Tracheophyta</taxon>
        <taxon>Spermatophyta</taxon>
        <taxon>Magnoliopsida</taxon>
        <taxon>eudicotyledons</taxon>
        <taxon>Gunneridae</taxon>
        <taxon>Pentapetalae</taxon>
        <taxon>rosids</taxon>
        <taxon>malvids</taxon>
        <taxon>Brassicales</taxon>
        <taxon>Brassicaceae</taxon>
        <taxon>Brassiceae</taxon>
        <taxon>Brassica</taxon>
    </lineage>
</organism>
<dbReference type="Proteomes" id="UP000694005">
    <property type="component" value="Chromosome A06"/>
</dbReference>
<evidence type="ECO:0000313" key="1">
    <source>
        <dbReference type="EMBL" id="CAG7871690.1"/>
    </source>
</evidence>
<proteinExistence type="predicted"/>
<accession>A0A8D9D6R7</accession>